<name>A0A448MRV3_9PAST</name>
<evidence type="ECO:0000256" key="14">
    <source>
        <dbReference type="ARBA" id="ARBA00080545"/>
    </source>
</evidence>
<evidence type="ECO:0000256" key="11">
    <source>
        <dbReference type="ARBA" id="ARBA00066369"/>
    </source>
</evidence>
<keyword evidence="5" id="KW-0067">ATP-binding</keyword>
<dbReference type="PANTHER" id="PTHR43085">
    <property type="entry name" value="HEXOKINASE FAMILY MEMBER"/>
    <property type="match status" value="1"/>
</dbReference>
<evidence type="ECO:0000256" key="2">
    <source>
        <dbReference type="ARBA" id="ARBA00022679"/>
    </source>
</evidence>
<proteinExistence type="inferred from homology"/>
<dbReference type="InterPro" id="IPR002173">
    <property type="entry name" value="Carboh/pur_kinase_PfkB_CS"/>
</dbReference>
<evidence type="ECO:0000313" key="16">
    <source>
        <dbReference type="EMBL" id="VEH67901.1"/>
    </source>
</evidence>
<dbReference type="EMBL" id="LR134405">
    <property type="protein sequence ID" value="VEH67901.1"/>
    <property type="molecule type" value="Genomic_DNA"/>
</dbReference>
<keyword evidence="4 16" id="KW-0418">Kinase</keyword>
<dbReference type="PANTHER" id="PTHR43085:SF15">
    <property type="entry name" value="2-DEHYDRO-3-DEOXYGLUCONOKINASE"/>
    <property type="match status" value="1"/>
</dbReference>
<dbReference type="KEGG" id="rpne:NCTC8284_03116"/>
<dbReference type="EC" id="2.7.1.45" evidence="11"/>
<evidence type="ECO:0000313" key="17">
    <source>
        <dbReference type="Proteomes" id="UP000278733"/>
    </source>
</evidence>
<gene>
    <name evidence="16" type="primary">kdgK</name>
    <name evidence="16" type="ORF">NCTC8284_03116</name>
</gene>
<comment type="similarity">
    <text evidence="1">Belongs to the carbohydrate kinase PfkB family.</text>
</comment>
<evidence type="ECO:0000256" key="8">
    <source>
        <dbReference type="ARBA" id="ARBA00044254"/>
    </source>
</evidence>
<dbReference type="AlphaFoldDB" id="A0A448MRV3"/>
<dbReference type="InterPro" id="IPR050306">
    <property type="entry name" value="PfkB_Carbo_kinase"/>
</dbReference>
<dbReference type="STRING" id="758.GCA_000730685_01242"/>
<dbReference type="FunFam" id="3.40.1190.20:FF:000011">
    <property type="entry name" value="2-dehydro-3-deoxygluconokinase, putative"/>
    <property type="match status" value="1"/>
</dbReference>
<dbReference type="GO" id="GO:0006974">
    <property type="term" value="P:DNA damage response"/>
    <property type="evidence" value="ECO:0007669"/>
    <property type="project" value="TreeGrafter"/>
</dbReference>
<evidence type="ECO:0000259" key="15">
    <source>
        <dbReference type="Pfam" id="PF00294"/>
    </source>
</evidence>
<dbReference type="Proteomes" id="UP000278733">
    <property type="component" value="Chromosome"/>
</dbReference>
<dbReference type="CDD" id="cd01166">
    <property type="entry name" value="KdgK"/>
    <property type="match status" value="1"/>
</dbReference>
<reference evidence="16 17" key="1">
    <citation type="submission" date="2018-12" db="EMBL/GenBank/DDBJ databases">
        <authorList>
            <consortium name="Pathogen Informatics"/>
        </authorList>
    </citation>
    <scope>NUCLEOTIDE SEQUENCE [LARGE SCALE GENOMIC DNA]</scope>
    <source>
        <strain evidence="16 17">NCTC8284</strain>
    </source>
</reference>
<keyword evidence="3" id="KW-0547">Nucleotide-binding</keyword>
<accession>A0A448MRV3</accession>
<evidence type="ECO:0000256" key="7">
    <source>
        <dbReference type="ARBA" id="ARBA00043951"/>
    </source>
</evidence>
<evidence type="ECO:0000256" key="5">
    <source>
        <dbReference type="ARBA" id="ARBA00022840"/>
    </source>
</evidence>
<organism evidence="16 17">
    <name type="scientific">Rodentibacter pneumotropicus</name>
    <dbReference type="NCBI Taxonomy" id="758"/>
    <lineage>
        <taxon>Bacteria</taxon>
        <taxon>Pseudomonadati</taxon>
        <taxon>Pseudomonadota</taxon>
        <taxon>Gammaproteobacteria</taxon>
        <taxon>Pasteurellales</taxon>
        <taxon>Pasteurellaceae</taxon>
        <taxon>Rodentibacter</taxon>
    </lineage>
</organism>
<comment type="function">
    <text evidence="10">Catalyzes the phosphorylation of 2-keto-3-deoxygluconate (KDG) to produce 2-keto-3-deoxy-6-phosphogluconate (KDPG).</text>
</comment>
<evidence type="ECO:0000256" key="13">
    <source>
        <dbReference type="ARBA" id="ARBA00075711"/>
    </source>
</evidence>
<dbReference type="GO" id="GO:0005829">
    <property type="term" value="C:cytosol"/>
    <property type="evidence" value="ECO:0007669"/>
    <property type="project" value="TreeGrafter"/>
</dbReference>
<evidence type="ECO:0000256" key="10">
    <source>
        <dbReference type="ARBA" id="ARBA00054997"/>
    </source>
</evidence>
<feature type="domain" description="Carbohydrate kinase PfkB" evidence="15">
    <location>
        <begin position="16"/>
        <end position="316"/>
    </location>
</feature>
<comment type="pathway">
    <text evidence="7">Carbohydrate acid metabolism; 2-dehydro-3-deoxy-D-gluconate degradation; D-glyceraldehyde 3-phosphate and pyruvate from 2-dehydro-3-deoxy-D-gluconate: step 1/2.</text>
</comment>
<dbReference type="GO" id="GO:0005524">
    <property type="term" value="F:ATP binding"/>
    <property type="evidence" value="ECO:0007669"/>
    <property type="project" value="UniProtKB-KW"/>
</dbReference>
<evidence type="ECO:0000256" key="3">
    <source>
        <dbReference type="ARBA" id="ARBA00022741"/>
    </source>
</evidence>
<dbReference type="InterPro" id="IPR029056">
    <property type="entry name" value="Ribokinase-like"/>
</dbReference>
<evidence type="ECO:0000256" key="1">
    <source>
        <dbReference type="ARBA" id="ARBA00010688"/>
    </source>
</evidence>
<dbReference type="SUPFAM" id="SSF53613">
    <property type="entry name" value="Ribokinase-like"/>
    <property type="match status" value="1"/>
</dbReference>
<keyword evidence="2 16" id="KW-0808">Transferase</keyword>
<evidence type="ECO:0000256" key="6">
    <source>
        <dbReference type="ARBA" id="ARBA00023277"/>
    </source>
</evidence>
<dbReference type="GO" id="GO:0008673">
    <property type="term" value="F:2-dehydro-3-deoxygluconokinase activity"/>
    <property type="evidence" value="ECO:0007669"/>
    <property type="project" value="UniProtKB-EC"/>
</dbReference>
<dbReference type="InterPro" id="IPR011611">
    <property type="entry name" value="PfkB_dom"/>
</dbReference>
<evidence type="ECO:0000256" key="4">
    <source>
        <dbReference type="ARBA" id="ARBA00022777"/>
    </source>
</evidence>
<evidence type="ECO:0000256" key="12">
    <source>
        <dbReference type="ARBA" id="ARBA00067931"/>
    </source>
</evidence>
<keyword evidence="6" id="KW-0119">Carbohydrate metabolism</keyword>
<sequence>MKDMPYRILSFWDNYEKIAFIGECMIELNGKPFGEMWQSYGGDTLNSATYLSRISSPNDIQVHYVSAVGTDNLSSQMCSHWQADKIHTNWVLKDEKHQPGLYLIQLDEQGERTFLYWRNQSAAHYMLQHPDFYQILTELRQVDMIYLSGISLAILPKNDRTFLVEQLIQLTELGVEIAFDSNFRPKLWDSFKEARDCYSQLLPHVGLALVTFDDERLLWGDENEQVTQSRLHQIDIPKVVVKSGQNGAYFSDSQSRQYGQVIPEPIQNVVDTTSAGDSFNAGFLNGYLRNKPLNICCRQGNRVAGIVIQHKGAIIDKHATSHLPSEFN</sequence>
<dbReference type="PROSITE" id="PS00584">
    <property type="entry name" value="PFKB_KINASES_2"/>
    <property type="match status" value="1"/>
</dbReference>
<dbReference type="Pfam" id="PF00294">
    <property type="entry name" value="PfkB"/>
    <property type="match status" value="1"/>
</dbReference>
<dbReference type="GO" id="GO:0042840">
    <property type="term" value="P:D-glucuronate catabolic process"/>
    <property type="evidence" value="ECO:0007669"/>
    <property type="project" value="TreeGrafter"/>
</dbReference>
<comment type="catalytic activity">
    <reaction evidence="9">
        <text>2-dehydro-3-deoxy-D-gluconate + ATP = 2-dehydro-3-deoxy-6-phospho-D-gluconate + ADP + H(+)</text>
        <dbReference type="Rhea" id="RHEA:14797"/>
        <dbReference type="ChEBI" id="CHEBI:15378"/>
        <dbReference type="ChEBI" id="CHEBI:30616"/>
        <dbReference type="ChEBI" id="CHEBI:57569"/>
        <dbReference type="ChEBI" id="CHEBI:57990"/>
        <dbReference type="ChEBI" id="CHEBI:456216"/>
        <dbReference type="EC" id="2.7.1.45"/>
    </reaction>
</comment>
<dbReference type="Gene3D" id="3.40.1190.20">
    <property type="match status" value="1"/>
</dbReference>
<evidence type="ECO:0000256" key="9">
    <source>
        <dbReference type="ARBA" id="ARBA00050729"/>
    </source>
</evidence>
<protein>
    <recommendedName>
        <fullName evidence="12">2-dehydro-3-deoxygluconokinase</fullName>
        <ecNumber evidence="11">2.7.1.45</ecNumber>
    </recommendedName>
    <alternativeName>
        <fullName evidence="13">2-keto-3-deoxygluconokinase</fullName>
    </alternativeName>
    <alternativeName>
        <fullName evidence="14">3-deoxy-2-oxo-D-gluconate kinase</fullName>
    </alternativeName>
    <alternativeName>
        <fullName evidence="8">KDG kinase</fullName>
    </alternativeName>
</protein>
<dbReference type="GO" id="GO:0019698">
    <property type="term" value="P:D-galacturonate catabolic process"/>
    <property type="evidence" value="ECO:0007669"/>
    <property type="project" value="TreeGrafter"/>
</dbReference>